<keyword evidence="3" id="KW-1185">Reference proteome</keyword>
<protein>
    <submittedName>
        <fullName evidence="2">Uncharacterized protein</fullName>
    </submittedName>
</protein>
<dbReference type="Proteomes" id="UP000054383">
    <property type="component" value="Unassembled WGS sequence"/>
</dbReference>
<evidence type="ECO:0000256" key="1">
    <source>
        <dbReference type="SAM" id="MobiDB-lite"/>
    </source>
</evidence>
<dbReference type="AlphaFoldDB" id="A0A0U1M8H6"/>
<sequence>MCHVIDASSWGVLSVAGGGDTGDRGRKGRQDCSAQETSISTDDSGSGVDQTAFQQLERRTEAWVSHCLQLQTCIQGQPGRRVSYLLLTQCQPGLGWKQLKKGEFATVQCQAQSVSPIPSLS</sequence>
<feature type="compositionally biased region" description="Polar residues" evidence="1">
    <location>
        <begin position="32"/>
        <end position="51"/>
    </location>
</feature>
<accession>A0A0U1M8H6</accession>
<name>A0A0U1M8H6_TALIS</name>
<evidence type="ECO:0000313" key="3">
    <source>
        <dbReference type="Proteomes" id="UP000054383"/>
    </source>
</evidence>
<dbReference type="EMBL" id="CVMT01000010">
    <property type="protein sequence ID" value="CRG91672.1"/>
    <property type="molecule type" value="Genomic_DNA"/>
</dbReference>
<reference evidence="2 3" key="1">
    <citation type="submission" date="2015-04" db="EMBL/GenBank/DDBJ databases">
        <authorList>
            <person name="Syromyatnikov M.Y."/>
            <person name="Popov V.N."/>
        </authorList>
    </citation>
    <scope>NUCLEOTIDE SEQUENCE [LARGE SCALE GENOMIC DNA]</scope>
    <source>
        <strain evidence="2">WF-38-12</strain>
    </source>
</reference>
<gene>
    <name evidence="2" type="ORF">PISL3812_08722</name>
</gene>
<organism evidence="2 3">
    <name type="scientific">Talaromyces islandicus</name>
    <name type="common">Penicillium islandicum</name>
    <dbReference type="NCBI Taxonomy" id="28573"/>
    <lineage>
        <taxon>Eukaryota</taxon>
        <taxon>Fungi</taxon>
        <taxon>Dikarya</taxon>
        <taxon>Ascomycota</taxon>
        <taxon>Pezizomycotina</taxon>
        <taxon>Eurotiomycetes</taxon>
        <taxon>Eurotiomycetidae</taxon>
        <taxon>Eurotiales</taxon>
        <taxon>Trichocomaceae</taxon>
        <taxon>Talaromyces</taxon>
        <taxon>Talaromyces sect. Islandici</taxon>
    </lineage>
</organism>
<evidence type="ECO:0000313" key="2">
    <source>
        <dbReference type="EMBL" id="CRG91672.1"/>
    </source>
</evidence>
<feature type="compositionally biased region" description="Basic and acidic residues" evidence="1">
    <location>
        <begin position="21"/>
        <end position="30"/>
    </location>
</feature>
<feature type="region of interest" description="Disordered" evidence="1">
    <location>
        <begin position="16"/>
        <end position="51"/>
    </location>
</feature>
<proteinExistence type="predicted"/>